<protein>
    <submittedName>
        <fullName evidence="1">Alpha/beta hydrolase</fullName>
    </submittedName>
</protein>
<organism evidence="1 2">
    <name type="scientific">Haemophilus parainfluenzae ATCC 33392</name>
    <dbReference type="NCBI Taxonomy" id="888828"/>
    <lineage>
        <taxon>Bacteria</taxon>
        <taxon>Pseudomonadati</taxon>
        <taxon>Pseudomonadota</taxon>
        <taxon>Gammaproteobacteria</taxon>
        <taxon>Pasteurellales</taxon>
        <taxon>Pasteurellaceae</taxon>
        <taxon>Haemophilus</taxon>
    </lineage>
</organism>
<gene>
    <name evidence="1" type="ORF">RDV53_00940</name>
</gene>
<proteinExistence type="predicted"/>
<reference evidence="1 2" key="1">
    <citation type="submission" date="2023-08" db="EMBL/GenBank/DDBJ databases">
        <title>Haemophilus_parainfluenzae_DSM 8978_complete_genome_hifiasm_Zymo_Research_D6332.</title>
        <authorList>
            <person name="Damerum A."/>
        </authorList>
    </citation>
    <scope>NUCLEOTIDE SEQUENCE [LARGE SCALE GENOMIC DNA]</scope>
    <source>
        <strain evidence="1 2">DSM 8978</strain>
    </source>
</reference>
<dbReference type="Proteomes" id="UP001242781">
    <property type="component" value="Chromosome"/>
</dbReference>
<evidence type="ECO:0000313" key="2">
    <source>
        <dbReference type="Proteomes" id="UP001242781"/>
    </source>
</evidence>
<dbReference type="AlphaFoldDB" id="A0ABD7ZHF7"/>
<dbReference type="RefSeq" id="WP_005696565.1">
    <property type="nucleotide sequence ID" value="NZ_CP133470.1"/>
</dbReference>
<dbReference type="GeneID" id="93298064"/>
<sequence>MANTTTQPFYHQFEEAHRSESTKMGTAACRTNIIIHHKDTLDRPLPAGIMVKVYDQDGGVSYGEIDKNGDSHHLSVKCGLISWQLMRGPDTAPKYDRHKKDGRQLTDKDEQAFFNDSDGYVLIKANDEKTKDPRLQLAKPLKVFVSVNAKEVKAIYLPPPILLNLRFRQNSETRLSTKQLEQIKKDGNTATLFIHGYNVSLGHIGKFPQSEDFGELPEYSNLPPSDQVQRPYLHYDNKAIGQLATNTLLEQAKEDDNIYVKHIYDEVDLKVNGHKALGWFPHVEYYLNLAASGKLNYDDPFTDWDKYHRIIGVTWSGSVDPSMVFFRAEMYANEAGRELAKVLIELFNEGIKVNIITHSLGARVALSALNILGDFDGAYNEKIDNLIMWEAAVADNAITDTYTRVKNPVAMELFPYAHKTVKYLRVLYSQEDGVLDGDSRGGDKEYTGLIGGAYPMKYSSLANTTGALKDYYYKLNLIGEYYENIEQLRRNVLIHRGSLNQDDIAEYNNIENTVKGREIKQKIEKLLMEEANDVSSDLKKPLNYLKPWSHYRRFRPDDEYFKHIVDVLTYQVFNNWTIYIKNMWVRPALGHQGNRLSVEGIGYKNKKLTELQKEEGFDQFINGNTSSEEDKEDKKFNFFDQSNYFISHSAMREWEWKALDTQKVFPDIYKESYKNQIMDRWIKANSNFGRYKK</sequence>
<dbReference type="EMBL" id="CP133470">
    <property type="protein sequence ID" value="WMS23956.1"/>
    <property type="molecule type" value="Genomic_DNA"/>
</dbReference>
<dbReference type="GO" id="GO:0016787">
    <property type="term" value="F:hydrolase activity"/>
    <property type="evidence" value="ECO:0007669"/>
    <property type="project" value="UniProtKB-KW"/>
</dbReference>
<dbReference type="SUPFAM" id="SSF53474">
    <property type="entry name" value="alpha/beta-Hydrolases"/>
    <property type="match status" value="1"/>
</dbReference>
<name>A0ABD7ZHF7_HAEPA</name>
<accession>A0ABD7ZHF7</accession>
<dbReference type="InterPro" id="IPR029058">
    <property type="entry name" value="AB_hydrolase_fold"/>
</dbReference>
<keyword evidence="1" id="KW-0378">Hydrolase</keyword>
<evidence type="ECO:0000313" key="1">
    <source>
        <dbReference type="EMBL" id="WMS23956.1"/>
    </source>
</evidence>